<evidence type="ECO:0000313" key="1">
    <source>
        <dbReference type="EMBL" id="JAH31966.1"/>
    </source>
</evidence>
<reference evidence="1" key="1">
    <citation type="submission" date="2014-11" db="EMBL/GenBank/DDBJ databases">
        <authorList>
            <person name="Amaro Gonzalez C."/>
        </authorList>
    </citation>
    <scope>NUCLEOTIDE SEQUENCE</scope>
</reference>
<reference evidence="1" key="2">
    <citation type="journal article" date="2015" name="Fish Shellfish Immunol.">
        <title>Early steps in the European eel (Anguilla anguilla)-Vibrio vulnificus interaction in the gills: Role of the RtxA13 toxin.</title>
        <authorList>
            <person name="Callol A."/>
            <person name="Pajuelo D."/>
            <person name="Ebbesson L."/>
            <person name="Teles M."/>
            <person name="MacKenzie S."/>
            <person name="Amaro C."/>
        </authorList>
    </citation>
    <scope>NUCLEOTIDE SEQUENCE</scope>
</reference>
<dbReference type="EMBL" id="GBXM01076611">
    <property type="protein sequence ID" value="JAH31966.1"/>
    <property type="molecule type" value="Transcribed_RNA"/>
</dbReference>
<name>A0A0E9RS10_ANGAN</name>
<proteinExistence type="predicted"/>
<dbReference type="AlphaFoldDB" id="A0A0E9RS10"/>
<sequence>MLLIGSSTRSLTVEGGVLCCGWRENLQGGRSPGTRQGSPGFYR</sequence>
<organism evidence="1">
    <name type="scientific">Anguilla anguilla</name>
    <name type="common">European freshwater eel</name>
    <name type="synonym">Muraena anguilla</name>
    <dbReference type="NCBI Taxonomy" id="7936"/>
    <lineage>
        <taxon>Eukaryota</taxon>
        <taxon>Metazoa</taxon>
        <taxon>Chordata</taxon>
        <taxon>Craniata</taxon>
        <taxon>Vertebrata</taxon>
        <taxon>Euteleostomi</taxon>
        <taxon>Actinopterygii</taxon>
        <taxon>Neopterygii</taxon>
        <taxon>Teleostei</taxon>
        <taxon>Anguilliformes</taxon>
        <taxon>Anguillidae</taxon>
        <taxon>Anguilla</taxon>
    </lineage>
</organism>
<protein>
    <submittedName>
        <fullName evidence="1">Uncharacterized protein</fullName>
    </submittedName>
</protein>
<accession>A0A0E9RS10</accession>